<accession>A0A9Q1HTT3</accession>
<keyword evidence="5 7" id="KW-0175">Coiled coil</keyword>
<dbReference type="AlphaFoldDB" id="A0A9Q1HTT3"/>
<dbReference type="CDD" id="cd23553">
    <property type="entry name" value="TFP_LU_ECD_Ly6PGE"/>
    <property type="match status" value="1"/>
</dbReference>
<feature type="compositionally biased region" description="Basic and acidic residues" evidence="8">
    <location>
        <begin position="637"/>
        <end position="655"/>
    </location>
</feature>
<organism evidence="10 11">
    <name type="scientific">Conger conger</name>
    <name type="common">Conger eel</name>
    <name type="synonym">Muraena conger</name>
    <dbReference type="NCBI Taxonomy" id="82655"/>
    <lineage>
        <taxon>Eukaryota</taxon>
        <taxon>Metazoa</taxon>
        <taxon>Chordata</taxon>
        <taxon>Craniata</taxon>
        <taxon>Vertebrata</taxon>
        <taxon>Euteleostomi</taxon>
        <taxon>Actinopterygii</taxon>
        <taxon>Neopterygii</taxon>
        <taxon>Teleostei</taxon>
        <taxon>Anguilliformes</taxon>
        <taxon>Congridae</taxon>
        <taxon>Conger</taxon>
    </lineage>
</organism>
<evidence type="ECO:0000259" key="9">
    <source>
        <dbReference type="Pfam" id="PF05010"/>
    </source>
</evidence>
<evidence type="ECO:0000313" key="11">
    <source>
        <dbReference type="Proteomes" id="UP001152803"/>
    </source>
</evidence>
<evidence type="ECO:0000256" key="6">
    <source>
        <dbReference type="ARBA" id="ARBA00023212"/>
    </source>
</evidence>
<feature type="compositionally biased region" description="Polar residues" evidence="8">
    <location>
        <begin position="249"/>
        <end position="260"/>
    </location>
</feature>
<dbReference type="EMBL" id="JAFJMO010000012">
    <property type="protein sequence ID" value="KAJ8260688.1"/>
    <property type="molecule type" value="Genomic_DNA"/>
</dbReference>
<dbReference type="PANTHER" id="PTHR13924">
    <property type="entry name" value="TRANSFORMING ACIDIC COILED-COIL CONTAINING PROTEIN 1/2"/>
    <property type="match status" value="1"/>
</dbReference>
<evidence type="ECO:0000256" key="3">
    <source>
        <dbReference type="ARBA" id="ARBA00022490"/>
    </source>
</evidence>
<feature type="compositionally biased region" description="Basic residues" evidence="8">
    <location>
        <begin position="462"/>
        <end position="483"/>
    </location>
</feature>
<keyword evidence="3" id="KW-0963">Cytoplasm</keyword>
<feature type="coiled-coil region" evidence="7">
    <location>
        <begin position="807"/>
        <end position="891"/>
    </location>
</feature>
<reference evidence="10" key="1">
    <citation type="journal article" date="2023" name="Science">
        <title>Genome structures resolve the early diversification of teleost fishes.</title>
        <authorList>
            <person name="Parey E."/>
            <person name="Louis A."/>
            <person name="Montfort J."/>
            <person name="Bouchez O."/>
            <person name="Roques C."/>
            <person name="Iampietro C."/>
            <person name="Lluch J."/>
            <person name="Castinel A."/>
            <person name="Donnadieu C."/>
            <person name="Desvignes T."/>
            <person name="Floi Bucao C."/>
            <person name="Jouanno E."/>
            <person name="Wen M."/>
            <person name="Mejri S."/>
            <person name="Dirks R."/>
            <person name="Jansen H."/>
            <person name="Henkel C."/>
            <person name="Chen W.J."/>
            <person name="Zahm M."/>
            <person name="Cabau C."/>
            <person name="Klopp C."/>
            <person name="Thompson A.W."/>
            <person name="Robinson-Rechavi M."/>
            <person name="Braasch I."/>
            <person name="Lecointre G."/>
            <person name="Bobe J."/>
            <person name="Postlethwait J.H."/>
            <person name="Berthelot C."/>
            <person name="Roest Crollius H."/>
            <person name="Guiguen Y."/>
        </authorList>
    </citation>
    <scope>NUCLEOTIDE SEQUENCE</scope>
    <source>
        <strain evidence="10">Concon-B</strain>
    </source>
</reference>
<feature type="domain" description="Transforming acidic coiled-coil-containing protein C-terminal" evidence="9">
    <location>
        <begin position="690"/>
        <end position="889"/>
    </location>
</feature>
<feature type="region of interest" description="Disordered" evidence="8">
    <location>
        <begin position="16"/>
        <end position="131"/>
    </location>
</feature>
<evidence type="ECO:0000256" key="7">
    <source>
        <dbReference type="SAM" id="Coils"/>
    </source>
</evidence>
<evidence type="ECO:0000256" key="8">
    <source>
        <dbReference type="SAM" id="MobiDB-lite"/>
    </source>
</evidence>
<name>A0A9Q1HTT3_CONCO</name>
<feature type="coiled-coil region" evidence="7">
    <location>
        <begin position="719"/>
        <end position="778"/>
    </location>
</feature>
<dbReference type="GO" id="GO:0007097">
    <property type="term" value="P:nuclear migration"/>
    <property type="evidence" value="ECO:0007669"/>
    <property type="project" value="TreeGrafter"/>
</dbReference>
<keyword evidence="4" id="KW-0597">Phosphoprotein</keyword>
<feature type="compositionally biased region" description="Basic and acidic residues" evidence="8">
    <location>
        <begin position="38"/>
        <end position="53"/>
    </location>
</feature>
<evidence type="ECO:0000256" key="5">
    <source>
        <dbReference type="ARBA" id="ARBA00023054"/>
    </source>
</evidence>
<dbReference type="InterPro" id="IPR039915">
    <property type="entry name" value="TACC"/>
</dbReference>
<comment type="caution">
    <text evidence="10">The sequence shown here is derived from an EMBL/GenBank/DDBJ whole genome shotgun (WGS) entry which is preliminary data.</text>
</comment>
<dbReference type="PANTHER" id="PTHR13924:SF12">
    <property type="entry name" value="TRANSFORMING ACIDIC COILED-COIL-CONTAINING PROTEIN 1"/>
    <property type="match status" value="1"/>
</dbReference>
<dbReference type="InterPro" id="IPR007707">
    <property type="entry name" value="TACC_C"/>
</dbReference>
<keyword evidence="6" id="KW-0206">Cytoskeleton</keyword>
<evidence type="ECO:0000256" key="4">
    <source>
        <dbReference type="ARBA" id="ARBA00022553"/>
    </source>
</evidence>
<feature type="compositionally biased region" description="Polar residues" evidence="8">
    <location>
        <begin position="55"/>
        <end position="64"/>
    </location>
</feature>
<feature type="compositionally biased region" description="Polar residues" evidence="8">
    <location>
        <begin position="372"/>
        <end position="393"/>
    </location>
</feature>
<dbReference type="FunFam" id="1.20.5.1700:FF:000001">
    <property type="entry name" value="Transforming acidic coiled-coil-containing protein 1 isoform 2"/>
    <property type="match status" value="1"/>
</dbReference>
<protein>
    <recommendedName>
        <fullName evidence="9">Transforming acidic coiled-coil-containing protein C-terminal domain-containing protein</fullName>
    </recommendedName>
</protein>
<evidence type="ECO:0000256" key="1">
    <source>
        <dbReference type="ARBA" id="ARBA00004245"/>
    </source>
</evidence>
<dbReference type="GO" id="GO:0005737">
    <property type="term" value="C:cytoplasm"/>
    <property type="evidence" value="ECO:0007669"/>
    <property type="project" value="TreeGrafter"/>
</dbReference>
<feature type="region of interest" description="Disordered" evidence="8">
    <location>
        <begin position="587"/>
        <end position="686"/>
    </location>
</feature>
<evidence type="ECO:0000256" key="2">
    <source>
        <dbReference type="ARBA" id="ARBA00009423"/>
    </source>
</evidence>
<feature type="compositionally biased region" description="Low complexity" evidence="8">
    <location>
        <begin position="332"/>
        <end position="345"/>
    </location>
</feature>
<dbReference type="OrthoDB" id="10255048at2759"/>
<feature type="compositionally biased region" description="Acidic residues" evidence="8">
    <location>
        <begin position="24"/>
        <end position="37"/>
    </location>
</feature>
<feature type="compositionally biased region" description="Polar residues" evidence="8">
    <location>
        <begin position="300"/>
        <end position="309"/>
    </location>
</feature>
<dbReference type="Gene3D" id="1.20.5.1700">
    <property type="match status" value="1"/>
</dbReference>
<dbReference type="GO" id="GO:0005856">
    <property type="term" value="C:cytoskeleton"/>
    <property type="evidence" value="ECO:0007669"/>
    <property type="project" value="UniProtKB-SubCell"/>
</dbReference>
<dbReference type="GO" id="GO:0007052">
    <property type="term" value="P:mitotic spindle organization"/>
    <property type="evidence" value="ECO:0007669"/>
    <property type="project" value="InterPro"/>
</dbReference>
<feature type="compositionally biased region" description="Basic and acidic residues" evidence="8">
    <location>
        <begin position="530"/>
        <end position="551"/>
    </location>
</feature>
<feature type="compositionally biased region" description="Basic and acidic residues" evidence="8">
    <location>
        <begin position="602"/>
        <end position="626"/>
    </location>
</feature>
<comment type="similarity">
    <text evidence="2">Belongs to the TACC family.</text>
</comment>
<gene>
    <name evidence="10" type="ORF">COCON_G00164110</name>
</gene>
<dbReference type="Pfam" id="PF05010">
    <property type="entry name" value="TACC_C"/>
    <property type="match status" value="1"/>
</dbReference>
<sequence length="1039" mass="113963">MSWALLSPVQWAKWTWSAVRGGGEEQEEEMKEEEEEGETKVEEELCREEDRQFPRSGSSDSEGNFGTPEVHTPISAPAKELVELEDPNANGTAGLPEEDSQLISDTGGLHDFLDQNSNRNEVHPPAPLANASGADTVEQEVHFDELNNLRDVHLLQMVPPHVHKSTGDALVVPEGATEPLQEQLCNGHAEEAQPKAIPEKVRPSPLNMRGALNRANSKKAEATSEDDIEIPVPKAGYGFNPDWYDDNFNPFSSGGSKLQNSPPPCRYPTGTRENLVPAPQYSPTGWVDSPAAQDDPVTTREYSSTTRKYSTAAREDSIVVQDDPITTWEDPTTTQEYSTTTREYSATTQENPTAIRQVPTAIQGDSFATLEDPTTSVEDPTSTCEVPTANQTDPALAPEYRTTAREVLTATQEDPPATLEDPTAARVDAASTREDPATREAKPIKMEFGLTEEGTGGEPKKPPLRKLGKKPASKLLAPRKHKPKPAEPAPAPAATHSSEDAPFDDSVDPFKPSKSLGEANTLKVAPPAEKLADEPAKHKLELPLEDEERKGGQSPKKSKSRMITNACKVEKYENQSLVLDVCDQEEDAVVTQAPSTSHRVSRATDEEKLASTAKGESENEALERHAPPASPPAKTRPRSEESQMKTADSFEEKDSCSLSEEPPGTKSTEPRTGSEAGEKGSPALDSICISEADKGAVLTLIREEIIAKEIEASQWKRKFEQSRQEVVEMRKIVAEYENTVAQMIEDEHRTNRTSQRTVQQLTAERDQALADLNSVERSISDLFRRYENMKSVLEGFKKNEEVLKKCAQEYLQRVKQEEQRYQTLKLHAEEKLDSANEEIALVRSKANSESIALNASLRKEQMKVESLEQALHQKNQEMEELTKICDELIAKLADATPALAPQHEDSSAFAASRCHGNPIAAVFCCSVCKDAALKCHTCAATDEEECDQQGSFACPQYADACSTITGPNTVIKSCSYKSFCDRVHHGNPDVKMECCFTENCNGPYNAYRQGENRSTAAALGSSSSLLLGALLLLLATSRV</sequence>
<feature type="compositionally biased region" description="Basic and acidic residues" evidence="8">
    <location>
        <begin position="431"/>
        <end position="445"/>
    </location>
</feature>
<comment type="subcellular location">
    <subcellularLocation>
        <location evidence="1">Cytoplasm</location>
        <location evidence="1">Cytoskeleton</location>
    </subcellularLocation>
</comment>
<dbReference type="SUPFAM" id="SSF57302">
    <property type="entry name" value="Snake toxin-like"/>
    <property type="match status" value="1"/>
</dbReference>
<proteinExistence type="inferred from homology"/>
<feature type="region of interest" description="Disordered" evidence="8">
    <location>
        <begin position="248"/>
        <end position="562"/>
    </location>
</feature>
<keyword evidence="11" id="KW-1185">Reference proteome</keyword>
<dbReference type="Proteomes" id="UP001152803">
    <property type="component" value="Unassembled WGS sequence"/>
</dbReference>
<dbReference type="GO" id="GO:0021987">
    <property type="term" value="P:cerebral cortex development"/>
    <property type="evidence" value="ECO:0007669"/>
    <property type="project" value="TreeGrafter"/>
</dbReference>
<evidence type="ECO:0000313" key="10">
    <source>
        <dbReference type="EMBL" id="KAJ8260688.1"/>
    </source>
</evidence>
<dbReference type="InterPro" id="IPR045860">
    <property type="entry name" value="Snake_toxin-like_sf"/>
</dbReference>